<evidence type="ECO:0000313" key="2">
    <source>
        <dbReference type="EMBL" id="UNA05859.1"/>
    </source>
</evidence>
<evidence type="ECO:0000313" key="3">
    <source>
        <dbReference type="Proteomes" id="UP000829385"/>
    </source>
</evidence>
<organism evidence="2 3">
    <name type="scientific">Yersinia phage vB_YenM_06.16-2</name>
    <dbReference type="NCBI Taxonomy" id="2918920"/>
    <lineage>
        <taxon>Viruses</taxon>
        <taxon>Duplodnaviria</taxon>
        <taxon>Heunggongvirae</taxon>
        <taxon>Uroviricota</taxon>
        <taxon>Caudoviricetes</taxon>
        <taxon>Peduoviridae</taxon>
        <taxon>Duonihilunusvirus</taxon>
        <taxon>Duonihilunusvirus YenM06162</taxon>
    </lineage>
</organism>
<keyword evidence="1" id="KW-0472">Membrane</keyword>
<dbReference type="EMBL" id="OM046626">
    <property type="protein sequence ID" value="UNA05859.1"/>
    <property type="molecule type" value="Genomic_DNA"/>
</dbReference>
<reference evidence="2" key="1">
    <citation type="submission" date="2021-12" db="EMBL/GenBank/DDBJ databases">
        <title>Genomes of temperate Yersinia enterocolitica phages.</title>
        <authorList>
            <person name="Hammerl J.A."/>
            <person name="Hertwig S."/>
        </authorList>
    </citation>
    <scope>NUCLEOTIDE SEQUENCE</scope>
</reference>
<keyword evidence="3" id="KW-1185">Reference proteome</keyword>
<accession>A0AAE9FKK7</accession>
<evidence type="ECO:0000256" key="1">
    <source>
        <dbReference type="SAM" id="Phobius"/>
    </source>
</evidence>
<feature type="transmembrane region" description="Helical" evidence="1">
    <location>
        <begin position="36"/>
        <end position="59"/>
    </location>
</feature>
<sequence length="221" mass="25112">MMNALTISLVTIMIPGVIMAMIYDTYTQHKAWDSFRYILMSVVFGILTYLSMQAVISIYQFFDGIKDTKNIVWYTLSVWSAASGGQIKISPLEIAAGGVISIPLGLFAVYLNTKRSLHTFLLKKGISNKYGDDNVFIRSVELMYERSGQCYVVLRDEDMIISGQIYLYNENEKTQEIGLLDATVTEASTQNVLFMTNFIYLSKEYGKIMIFENVLENNDDQ</sequence>
<keyword evidence="1" id="KW-0812">Transmembrane</keyword>
<name>A0AAE9FKK7_9CAUD</name>
<feature type="transmembrane region" description="Helical" evidence="1">
    <location>
        <begin position="95"/>
        <end position="113"/>
    </location>
</feature>
<keyword evidence="1" id="KW-1133">Transmembrane helix</keyword>
<dbReference type="Proteomes" id="UP000829385">
    <property type="component" value="Segment"/>
</dbReference>
<gene>
    <name evidence="2" type="ORF">vBYenM06162_015</name>
</gene>
<protein>
    <submittedName>
        <fullName evidence="2">Uncharacterized protein</fullName>
    </submittedName>
</protein>
<proteinExistence type="predicted"/>